<dbReference type="RefSeq" id="WP_182972169.1">
    <property type="nucleotide sequence ID" value="NZ_JABEQN010000001.1"/>
</dbReference>
<feature type="region of interest" description="Disordered" evidence="1">
    <location>
        <begin position="102"/>
        <end position="122"/>
    </location>
</feature>
<proteinExistence type="predicted"/>
<comment type="caution">
    <text evidence="3">The sequence shown here is derived from an EMBL/GenBank/DDBJ whole genome shotgun (WGS) entry which is preliminary data.</text>
</comment>
<evidence type="ECO:0000256" key="2">
    <source>
        <dbReference type="SAM" id="SignalP"/>
    </source>
</evidence>
<feature type="chain" id="PRO_5030707846" evidence="2">
    <location>
        <begin position="22"/>
        <end position="122"/>
    </location>
</feature>
<accession>A0A7W4IHZ9</accession>
<evidence type="ECO:0000313" key="4">
    <source>
        <dbReference type="EMBL" id="MBB2192099.1"/>
    </source>
</evidence>
<dbReference type="EMBL" id="JABEQN010000001">
    <property type="protein sequence ID" value="MBB2192099.1"/>
    <property type="molecule type" value="Genomic_DNA"/>
</dbReference>
<organism evidence="3 6">
    <name type="scientific">Gluconacetobacter dulcium</name>
    <dbReference type="NCBI Taxonomy" id="2729096"/>
    <lineage>
        <taxon>Bacteria</taxon>
        <taxon>Pseudomonadati</taxon>
        <taxon>Pseudomonadota</taxon>
        <taxon>Alphaproteobacteria</taxon>
        <taxon>Acetobacterales</taxon>
        <taxon>Acetobacteraceae</taxon>
        <taxon>Gluconacetobacter</taxon>
    </lineage>
</organism>
<evidence type="ECO:0000256" key="1">
    <source>
        <dbReference type="SAM" id="MobiDB-lite"/>
    </source>
</evidence>
<reference evidence="5 6" key="1">
    <citation type="submission" date="2020-04" db="EMBL/GenBank/DDBJ databases">
        <title>Description of novel Gluconacetobacter.</title>
        <authorList>
            <person name="Sombolestani A."/>
        </authorList>
    </citation>
    <scope>NUCLEOTIDE SEQUENCE [LARGE SCALE GENOMIC DNA]</scope>
    <source>
        <strain evidence="4 5">LMG 1728</strain>
        <strain evidence="3 6">LMG 1731</strain>
    </source>
</reference>
<sequence>MTIRLNARLLLLLAGTGAALAGPAQARTHKEHSIYGSIAGYRAILDHDSDAYRSADSFCQTDASVSAATTGAVMTGSGGNQFKRLKTYYAHCMESRGAWIQITGNAPGDRPSDQPGDQPGTP</sequence>
<evidence type="ECO:0000313" key="5">
    <source>
        <dbReference type="Proteomes" id="UP000540490"/>
    </source>
</evidence>
<dbReference type="EMBL" id="JABEQO010000001">
    <property type="protein sequence ID" value="MBB2163206.1"/>
    <property type="molecule type" value="Genomic_DNA"/>
</dbReference>
<dbReference type="Proteomes" id="UP000540490">
    <property type="component" value="Unassembled WGS sequence"/>
</dbReference>
<keyword evidence="5" id="KW-1185">Reference proteome</keyword>
<feature type="signal peptide" evidence="2">
    <location>
        <begin position="1"/>
        <end position="21"/>
    </location>
</feature>
<evidence type="ECO:0000313" key="3">
    <source>
        <dbReference type="EMBL" id="MBB2163206.1"/>
    </source>
</evidence>
<name>A0A7W4IHZ9_9PROT</name>
<gene>
    <name evidence="4" type="ORF">HLH25_00305</name>
    <name evidence="3" type="ORF">HLH26_01405</name>
</gene>
<keyword evidence="2" id="KW-0732">Signal</keyword>
<dbReference type="Proteomes" id="UP000561077">
    <property type="component" value="Unassembled WGS sequence"/>
</dbReference>
<evidence type="ECO:0000313" key="6">
    <source>
        <dbReference type="Proteomes" id="UP000561077"/>
    </source>
</evidence>
<protein>
    <submittedName>
        <fullName evidence="3">Uncharacterized protein</fullName>
    </submittedName>
</protein>
<dbReference type="AlphaFoldDB" id="A0A7W4IHZ9"/>